<proteinExistence type="predicted"/>
<dbReference type="GO" id="GO:0005829">
    <property type="term" value="C:cytosol"/>
    <property type="evidence" value="ECO:0007669"/>
    <property type="project" value="TreeGrafter"/>
</dbReference>
<evidence type="ECO:0000259" key="4">
    <source>
        <dbReference type="PROSITE" id="PS50042"/>
    </source>
</evidence>
<accession>A0A1H8P1U7</accession>
<dbReference type="InterPro" id="IPR036388">
    <property type="entry name" value="WH-like_DNA-bd_sf"/>
</dbReference>
<evidence type="ECO:0000259" key="5">
    <source>
        <dbReference type="PROSITE" id="PS51063"/>
    </source>
</evidence>
<dbReference type="InterPro" id="IPR014710">
    <property type="entry name" value="RmlC-like_jellyroll"/>
</dbReference>
<dbReference type="PANTHER" id="PTHR24567">
    <property type="entry name" value="CRP FAMILY TRANSCRIPTIONAL REGULATORY PROTEIN"/>
    <property type="match status" value="1"/>
</dbReference>
<dbReference type="InterPro" id="IPR050397">
    <property type="entry name" value="Env_Response_Regulators"/>
</dbReference>
<dbReference type="PROSITE" id="PS00042">
    <property type="entry name" value="HTH_CRP_1"/>
    <property type="match status" value="1"/>
</dbReference>
<protein>
    <submittedName>
        <fullName evidence="6">Transcriptional regulator, Crp/Fnr family</fullName>
    </submittedName>
</protein>
<dbReference type="InterPro" id="IPR036390">
    <property type="entry name" value="WH_DNA-bd_sf"/>
</dbReference>
<dbReference type="Gene3D" id="2.60.120.10">
    <property type="entry name" value="Jelly Rolls"/>
    <property type="match status" value="1"/>
</dbReference>
<evidence type="ECO:0000313" key="7">
    <source>
        <dbReference type="Proteomes" id="UP000199615"/>
    </source>
</evidence>
<evidence type="ECO:0000256" key="3">
    <source>
        <dbReference type="ARBA" id="ARBA00023163"/>
    </source>
</evidence>
<dbReference type="InterPro" id="IPR018490">
    <property type="entry name" value="cNMP-bd_dom_sf"/>
</dbReference>
<dbReference type="OrthoDB" id="667966at2"/>
<dbReference type="PANTHER" id="PTHR24567:SF75">
    <property type="entry name" value="FUMARATE AND NITRATE REDUCTION REGULATORY PROTEIN"/>
    <property type="match status" value="1"/>
</dbReference>
<dbReference type="PROSITE" id="PS51063">
    <property type="entry name" value="HTH_CRP_2"/>
    <property type="match status" value="1"/>
</dbReference>
<dbReference type="InterPro" id="IPR012318">
    <property type="entry name" value="HTH_CRP"/>
</dbReference>
<dbReference type="CDD" id="cd00092">
    <property type="entry name" value="HTH_CRP"/>
    <property type="match status" value="1"/>
</dbReference>
<dbReference type="EMBL" id="FODT01000002">
    <property type="protein sequence ID" value="SEO35797.1"/>
    <property type="molecule type" value="Genomic_DNA"/>
</dbReference>
<sequence>MPHLAFPNSNCDGFRCATHCAVRPLAICGELEQAEHEEFERLAQHVRYGAKEALFSEDEVADAVYSLVEGIARLYKLLPDGRRQIIGFALPGDFLGMAPSARYSFSADAIGGVTVCKFFRGPFLRFIENKPHMLMRMNEFATRELSLAQDQMLLLGRRSAEEKVAAFLVGWRDRLARLEGVTKTVSLPMGRQDIADFLGLTIETVSRTFTKLEREKLIVIVPDGVRVLDPKRFDALAAA</sequence>
<dbReference type="Pfam" id="PF00027">
    <property type="entry name" value="cNMP_binding"/>
    <property type="match status" value="1"/>
</dbReference>
<organism evidence="6 7">
    <name type="scientific">Rhodopseudomonas pseudopalustris</name>
    <dbReference type="NCBI Taxonomy" id="1513892"/>
    <lineage>
        <taxon>Bacteria</taxon>
        <taxon>Pseudomonadati</taxon>
        <taxon>Pseudomonadota</taxon>
        <taxon>Alphaproteobacteria</taxon>
        <taxon>Hyphomicrobiales</taxon>
        <taxon>Nitrobacteraceae</taxon>
        <taxon>Rhodopseudomonas</taxon>
    </lineage>
</organism>
<dbReference type="AlphaFoldDB" id="A0A1H8P1U7"/>
<dbReference type="InterPro" id="IPR000595">
    <property type="entry name" value="cNMP-bd_dom"/>
</dbReference>
<evidence type="ECO:0000313" key="6">
    <source>
        <dbReference type="EMBL" id="SEO35797.1"/>
    </source>
</evidence>
<dbReference type="PRINTS" id="PR00034">
    <property type="entry name" value="HTHCRP"/>
</dbReference>
<dbReference type="Gene3D" id="1.10.10.10">
    <property type="entry name" value="Winged helix-like DNA-binding domain superfamily/Winged helix DNA-binding domain"/>
    <property type="match status" value="1"/>
</dbReference>
<keyword evidence="1" id="KW-0805">Transcription regulation</keyword>
<evidence type="ECO:0000256" key="2">
    <source>
        <dbReference type="ARBA" id="ARBA00023125"/>
    </source>
</evidence>
<dbReference type="CDD" id="cd00038">
    <property type="entry name" value="CAP_ED"/>
    <property type="match status" value="1"/>
</dbReference>
<gene>
    <name evidence="6" type="ORF">SAMN05444123_102371</name>
</gene>
<name>A0A1H8P1U7_9BRAD</name>
<reference evidence="7" key="1">
    <citation type="submission" date="2016-10" db="EMBL/GenBank/DDBJ databases">
        <authorList>
            <person name="Varghese N."/>
            <person name="Submissions S."/>
        </authorList>
    </citation>
    <scope>NUCLEOTIDE SEQUENCE [LARGE SCALE GENOMIC DNA]</scope>
    <source>
        <strain evidence="7">DSM 123</strain>
    </source>
</reference>
<dbReference type="RefSeq" id="WP_011501779.1">
    <property type="nucleotide sequence ID" value="NZ_FODT01000002.1"/>
</dbReference>
<dbReference type="Proteomes" id="UP000199615">
    <property type="component" value="Unassembled WGS sequence"/>
</dbReference>
<dbReference type="InterPro" id="IPR018335">
    <property type="entry name" value="Tscrpt_reg_HTH_Crp-type_CS"/>
</dbReference>
<dbReference type="SMART" id="SM00419">
    <property type="entry name" value="HTH_CRP"/>
    <property type="match status" value="1"/>
</dbReference>
<dbReference type="GO" id="GO:0003677">
    <property type="term" value="F:DNA binding"/>
    <property type="evidence" value="ECO:0007669"/>
    <property type="project" value="UniProtKB-KW"/>
</dbReference>
<feature type="domain" description="Cyclic nucleotide-binding" evidence="4">
    <location>
        <begin position="27"/>
        <end position="96"/>
    </location>
</feature>
<dbReference type="SUPFAM" id="SSF46785">
    <property type="entry name" value="Winged helix' DNA-binding domain"/>
    <property type="match status" value="1"/>
</dbReference>
<keyword evidence="2" id="KW-0238">DNA-binding</keyword>
<keyword evidence="3" id="KW-0804">Transcription</keyword>
<keyword evidence="7" id="KW-1185">Reference proteome</keyword>
<dbReference type="GO" id="GO:0003700">
    <property type="term" value="F:DNA-binding transcription factor activity"/>
    <property type="evidence" value="ECO:0007669"/>
    <property type="project" value="InterPro"/>
</dbReference>
<evidence type="ECO:0000256" key="1">
    <source>
        <dbReference type="ARBA" id="ARBA00023015"/>
    </source>
</evidence>
<dbReference type="Pfam" id="PF00325">
    <property type="entry name" value="Crp"/>
    <property type="match status" value="1"/>
</dbReference>
<dbReference type="SMART" id="SM00100">
    <property type="entry name" value="cNMP"/>
    <property type="match status" value="1"/>
</dbReference>
<dbReference type="SUPFAM" id="SSF51206">
    <property type="entry name" value="cAMP-binding domain-like"/>
    <property type="match status" value="1"/>
</dbReference>
<feature type="domain" description="HTH crp-type" evidence="5">
    <location>
        <begin position="158"/>
        <end position="231"/>
    </location>
</feature>
<dbReference type="PROSITE" id="PS50042">
    <property type="entry name" value="CNMP_BINDING_3"/>
    <property type="match status" value="1"/>
</dbReference>